<evidence type="ECO:0000313" key="1">
    <source>
        <dbReference type="EMBL" id="RIB02284.1"/>
    </source>
</evidence>
<dbReference type="CDD" id="cd21037">
    <property type="entry name" value="MLKL_NTD"/>
    <property type="match status" value="1"/>
</dbReference>
<sequence>MAPFDESELNASQKFQSDFQVGRSKSLNFYPSDLKREIKTKNNKVMSFIDIANSAVKNNTIINTIKDKVEEINQMYVNSECNKETIRIMKNRAKNAKSVIEEFIRNDEIFKQKEYRVTLLRLEDVLTKIKEYCEKVSKFGSYKQFFNANEIKNKYNQLTEEYETCIR</sequence>
<name>A0A397TWM6_9GLOM</name>
<proteinExistence type="predicted"/>
<dbReference type="GO" id="GO:0007166">
    <property type="term" value="P:cell surface receptor signaling pathway"/>
    <property type="evidence" value="ECO:0007669"/>
    <property type="project" value="InterPro"/>
</dbReference>
<dbReference type="InterPro" id="IPR059179">
    <property type="entry name" value="MLKL-like_MCAfunc"/>
</dbReference>
<accession>A0A397TWM6</accession>
<dbReference type="Gene3D" id="1.20.930.20">
    <property type="entry name" value="Adaptor protein Cbl, N-terminal domain"/>
    <property type="match status" value="1"/>
</dbReference>
<evidence type="ECO:0000313" key="2">
    <source>
        <dbReference type="Proteomes" id="UP000266673"/>
    </source>
</evidence>
<dbReference type="InterPro" id="IPR036537">
    <property type="entry name" value="Adaptor_Cbl_N_dom_sf"/>
</dbReference>
<gene>
    <name evidence="1" type="ORF">C2G38_2050186</name>
</gene>
<comment type="caution">
    <text evidence="1">The sequence shown here is derived from an EMBL/GenBank/DDBJ whole genome shotgun (WGS) entry which is preliminary data.</text>
</comment>
<protein>
    <submittedName>
        <fullName evidence="1">Uncharacterized protein</fullName>
    </submittedName>
</protein>
<dbReference type="EMBL" id="QKWP01002748">
    <property type="protein sequence ID" value="RIB02284.1"/>
    <property type="molecule type" value="Genomic_DNA"/>
</dbReference>
<organism evidence="1 2">
    <name type="scientific">Gigaspora rosea</name>
    <dbReference type="NCBI Taxonomy" id="44941"/>
    <lineage>
        <taxon>Eukaryota</taxon>
        <taxon>Fungi</taxon>
        <taxon>Fungi incertae sedis</taxon>
        <taxon>Mucoromycota</taxon>
        <taxon>Glomeromycotina</taxon>
        <taxon>Glomeromycetes</taxon>
        <taxon>Diversisporales</taxon>
        <taxon>Gigasporaceae</taxon>
        <taxon>Gigaspora</taxon>
    </lineage>
</organism>
<keyword evidence="2" id="KW-1185">Reference proteome</keyword>
<reference evidence="1 2" key="1">
    <citation type="submission" date="2018-06" db="EMBL/GenBank/DDBJ databases">
        <title>Comparative genomics reveals the genomic features of Rhizophagus irregularis, R. cerebriforme, R. diaphanum and Gigaspora rosea, and their symbiotic lifestyle signature.</title>
        <authorList>
            <person name="Morin E."/>
            <person name="San Clemente H."/>
            <person name="Chen E.C.H."/>
            <person name="De La Providencia I."/>
            <person name="Hainaut M."/>
            <person name="Kuo A."/>
            <person name="Kohler A."/>
            <person name="Murat C."/>
            <person name="Tang N."/>
            <person name="Roy S."/>
            <person name="Loubradou J."/>
            <person name="Henrissat B."/>
            <person name="Grigoriev I.V."/>
            <person name="Corradi N."/>
            <person name="Roux C."/>
            <person name="Martin F.M."/>
        </authorList>
    </citation>
    <scope>NUCLEOTIDE SEQUENCE [LARGE SCALE GENOMIC DNA]</scope>
    <source>
        <strain evidence="1 2">DAOM 194757</strain>
    </source>
</reference>
<dbReference type="Proteomes" id="UP000266673">
    <property type="component" value="Unassembled WGS sequence"/>
</dbReference>
<dbReference type="AlphaFoldDB" id="A0A397TWM6"/>